<gene>
    <name evidence="1" type="ORF">CARN6_1575</name>
</gene>
<accession>E6QLM1</accession>
<proteinExistence type="predicted"/>
<dbReference type="AlphaFoldDB" id="E6QLM1"/>
<evidence type="ECO:0000313" key="1">
    <source>
        <dbReference type="EMBL" id="CBI08142.1"/>
    </source>
</evidence>
<name>E6QLM1_9ZZZZ</name>
<organism evidence="1">
    <name type="scientific">mine drainage metagenome</name>
    <dbReference type="NCBI Taxonomy" id="410659"/>
    <lineage>
        <taxon>unclassified sequences</taxon>
        <taxon>metagenomes</taxon>
        <taxon>ecological metagenomes</taxon>
    </lineage>
</organism>
<dbReference type="EMBL" id="CABQ01000185">
    <property type="protein sequence ID" value="CBI08142.1"/>
    <property type="molecule type" value="Genomic_DNA"/>
</dbReference>
<comment type="caution">
    <text evidence="1">The sequence shown here is derived from an EMBL/GenBank/DDBJ whole genome shotgun (WGS) entry which is preliminary data.</text>
</comment>
<protein>
    <submittedName>
        <fullName evidence="1">Uncharacterized protein</fullName>
    </submittedName>
</protein>
<sequence>MLRVVSGIFFQPGRGIWGYFC</sequence>
<reference evidence="1" key="1">
    <citation type="submission" date="2009-10" db="EMBL/GenBank/DDBJ databases">
        <title>Diversity of trophic interactions inside an arsenic-rich microbial ecosystem.</title>
        <authorList>
            <person name="Bertin P.N."/>
            <person name="Heinrich-Salmeron A."/>
            <person name="Pelletier E."/>
            <person name="Goulhen-Chollet F."/>
            <person name="Arsene-Ploetze F."/>
            <person name="Gallien S."/>
            <person name="Calteau A."/>
            <person name="Vallenet D."/>
            <person name="Casiot C."/>
            <person name="Chane-Woon-Ming B."/>
            <person name="Giloteaux L."/>
            <person name="Barakat M."/>
            <person name="Bonnefoy V."/>
            <person name="Bruneel O."/>
            <person name="Chandler M."/>
            <person name="Cleiss J."/>
            <person name="Duran R."/>
            <person name="Elbaz-Poulichet F."/>
            <person name="Fonknechten N."/>
            <person name="Lauga B."/>
            <person name="Mornico D."/>
            <person name="Ortet P."/>
            <person name="Schaeffer C."/>
            <person name="Siguier P."/>
            <person name="Alexander Thil Smith A."/>
            <person name="Van Dorsselaer A."/>
            <person name="Weissenbach J."/>
            <person name="Medigue C."/>
            <person name="Le Paslier D."/>
        </authorList>
    </citation>
    <scope>NUCLEOTIDE SEQUENCE</scope>
</reference>